<dbReference type="EMBL" id="JACCHP010000001">
    <property type="protein sequence ID" value="MBH5396374.1"/>
    <property type="molecule type" value="Genomic_DNA"/>
</dbReference>
<keyword evidence="3" id="KW-1185">Reference proteome</keyword>
<keyword evidence="1" id="KW-1133">Transmembrane helix</keyword>
<evidence type="ECO:0000256" key="1">
    <source>
        <dbReference type="SAM" id="Phobius"/>
    </source>
</evidence>
<keyword evidence="1" id="KW-0812">Transmembrane</keyword>
<name>A0ABS0PGQ1_9BRAD</name>
<feature type="transmembrane region" description="Helical" evidence="1">
    <location>
        <begin position="48"/>
        <end position="67"/>
    </location>
</feature>
<sequence length="72" mass="8164">MSDQDVRNPNFIEVVRRNQEYPERYGPYLGAVVYLLTIRAARQKSPPWWTAVIAIVGAIGGLVWKYGVPGLF</sequence>
<evidence type="ECO:0000313" key="3">
    <source>
        <dbReference type="Proteomes" id="UP000807370"/>
    </source>
</evidence>
<reference evidence="2 3" key="1">
    <citation type="submission" date="2020-07" db="EMBL/GenBank/DDBJ databases">
        <title>Bradyrhizobium diversity isolated from nodules of indigenous legumes of Western Australia.</title>
        <authorList>
            <person name="Klepa M.S."/>
        </authorList>
    </citation>
    <scope>NUCLEOTIDE SEQUENCE [LARGE SCALE GENOMIC DNA]</scope>
    <source>
        <strain evidence="2 3">CNPSo 4010</strain>
    </source>
</reference>
<accession>A0ABS0PGQ1</accession>
<gene>
    <name evidence="2" type="ORF">HZZ13_00895</name>
</gene>
<dbReference type="RefSeq" id="WP_197957806.1">
    <property type="nucleotide sequence ID" value="NZ_JACCHP010000001.1"/>
</dbReference>
<protein>
    <submittedName>
        <fullName evidence="2">Uncharacterized protein</fullName>
    </submittedName>
</protein>
<comment type="caution">
    <text evidence="2">The sequence shown here is derived from an EMBL/GenBank/DDBJ whole genome shotgun (WGS) entry which is preliminary data.</text>
</comment>
<proteinExistence type="predicted"/>
<dbReference type="Proteomes" id="UP000807370">
    <property type="component" value="Unassembled WGS sequence"/>
</dbReference>
<evidence type="ECO:0000313" key="2">
    <source>
        <dbReference type="EMBL" id="MBH5396374.1"/>
    </source>
</evidence>
<keyword evidence="1" id="KW-0472">Membrane</keyword>
<organism evidence="2 3">
    <name type="scientific">Bradyrhizobium agreste</name>
    <dbReference type="NCBI Taxonomy" id="2751811"/>
    <lineage>
        <taxon>Bacteria</taxon>
        <taxon>Pseudomonadati</taxon>
        <taxon>Pseudomonadota</taxon>
        <taxon>Alphaproteobacteria</taxon>
        <taxon>Hyphomicrobiales</taxon>
        <taxon>Nitrobacteraceae</taxon>
        <taxon>Bradyrhizobium</taxon>
    </lineage>
</organism>